<sequence>MHHDQEDHDLGFHHDLPRLVSRRQLLAMFGGVGAVALSGLPASALECIALPWETAGPYPADGSNVRSGQVVNALTEEGIIRTDLRPSFGTLTPVADGAQLDLELTLVNADGCTPLANHAIYIWHCDTTGNYSLYDTPDANYLRGVGIADADGKVRFTTIFPGCYDGRWPHIHFEIFQSAESAVAGDASLLTAQIALPEDVSADVYAADSRYSNGTRNLSRISIARDMVFRDNTDAELAQQTLAVTGDAASALSGTVTIPVDLTAAKPAFRSAPPAGNPPATPQN</sequence>
<evidence type="ECO:0000313" key="3">
    <source>
        <dbReference type="Proteomes" id="UP000033514"/>
    </source>
</evidence>
<dbReference type="OrthoDB" id="9805815at2"/>
<dbReference type="GO" id="GO:0008199">
    <property type="term" value="F:ferric iron binding"/>
    <property type="evidence" value="ECO:0007669"/>
    <property type="project" value="InterPro"/>
</dbReference>
<accession>A0A0F5LD35</accession>
<dbReference type="EMBL" id="LAJG01000014">
    <property type="protein sequence ID" value="KKB80175.1"/>
    <property type="molecule type" value="Genomic_DNA"/>
</dbReference>
<protein>
    <recommendedName>
        <fullName evidence="1">Intradiol ring-cleavage dioxygenases domain-containing protein</fullName>
    </recommendedName>
</protein>
<dbReference type="Proteomes" id="UP000033514">
    <property type="component" value="Unassembled WGS sequence"/>
</dbReference>
<organism evidence="2 3">
    <name type="scientific">Devosia soli</name>
    <dbReference type="NCBI Taxonomy" id="361041"/>
    <lineage>
        <taxon>Bacteria</taxon>
        <taxon>Pseudomonadati</taxon>
        <taxon>Pseudomonadota</taxon>
        <taxon>Alphaproteobacteria</taxon>
        <taxon>Hyphomicrobiales</taxon>
        <taxon>Devosiaceae</taxon>
        <taxon>Devosia</taxon>
    </lineage>
</organism>
<dbReference type="PANTHER" id="PTHR34315">
    <property type="match status" value="1"/>
</dbReference>
<evidence type="ECO:0000313" key="2">
    <source>
        <dbReference type="EMBL" id="KKB80175.1"/>
    </source>
</evidence>
<reference evidence="2 3" key="1">
    <citation type="submission" date="2015-03" db="EMBL/GenBank/DDBJ databases">
        <authorList>
            <person name="Hassan Y.I."/>
            <person name="Lepp D."/>
            <person name="Zhou T."/>
        </authorList>
    </citation>
    <scope>NUCLEOTIDE SEQUENCE [LARGE SCALE GENOMIC DNA]</scope>
    <source>
        <strain evidence="2 3">GH2-10</strain>
    </source>
</reference>
<dbReference type="PANTHER" id="PTHR34315:SF1">
    <property type="entry name" value="INTRADIOL RING-CLEAVAGE DIOXYGENASES DOMAIN-CONTAINING PROTEIN-RELATED"/>
    <property type="match status" value="1"/>
</dbReference>
<dbReference type="GO" id="GO:0016702">
    <property type="term" value="F:oxidoreductase activity, acting on single donors with incorporation of molecular oxygen, incorporation of two atoms of oxygen"/>
    <property type="evidence" value="ECO:0007669"/>
    <property type="project" value="InterPro"/>
</dbReference>
<keyword evidence="3" id="KW-1185">Reference proteome</keyword>
<name>A0A0F5LD35_9HYPH</name>
<dbReference type="PATRIC" id="fig|361041.3.peg.734"/>
<dbReference type="InterPro" id="IPR006311">
    <property type="entry name" value="TAT_signal"/>
</dbReference>
<dbReference type="Gene3D" id="2.60.130.10">
    <property type="entry name" value="Aromatic compound dioxygenase"/>
    <property type="match status" value="1"/>
</dbReference>
<feature type="domain" description="Intradiol ring-cleavage dioxygenases" evidence="1">
    <location>
        <begin position="97"/>
        <end position="167"/>
    </location>
</feature>
<dbReference type="PROSITE" id="PS51318">
    <property type="entry name" value="TAT"/>
    <property type="match status" value="1"/>
</dbReference>
<dbReference type="SUPFAM" id="SSF49482">
    <property type="entry name" value="Aromatic compound dioxygenase"/>
    <property type="match status" value="1"/>
</dbReference>
<dbReference type="RefSeq" id="WP_046142239.1">
    <property type="nucleotide sequence ID" value="NZ_LAJG01000014.1"/>
</dbReference>
<gene>
    <name evidence="2" type="ORF">VW35_07040</name>
</gene>
<dbReference type="Pfam" id="PF00775">
    <property type="entry name" value="Dioxygenase_C"/>
    <property type="match status" value="1"/>
</dbReference>
<dbReference type="STRING" id="361041.VW35_07040"/>
<comment type="caution">
    <text evidence="2">The sequence shown here is derived from an EMBL/GenBank/DDBJ whole genome shotgun (WGS) entry which is preliminary data.</text>
</comment>
<dbReference type="AlphaFoldDB" id="A0A0F5LD35"/>
<dbReference type="InterPro" id="IPR000627">
    <property type="entry name" value="Intradiol_dOase_C"/>
</dbReference>
<dbReference type="InterPro" id="IPR015889">
    <property type="entry name" value="Intradiol_dOase_core"/>
</dbReference>
<proteinExistence type="predicted"/>
<evidence type="ECO:0000259" key="1">
    <source>
        <dbReference type="Pfam" id="PF00775"/>
    </source>
</evidence>